<protein>
    <recommendedName>
        <fullName evidence="2">DUF7660 domain-containing protein</fullName>
    </recommendedName>
</protein>
<evidence type="ECO:0000313" key="3">
    <source>
        <dbReference type="EMBL" id="MBM7478124.1"/>
    </source>
</evidence>
<name>A0ABS2LE78_9CELL</name>
<feature type="region of interest" description="Disordered" evidence="1">
    <location>
        <begin position="45"/>
        <end position="84"/>
    </location>
</feature>
<evidence type="ECO:0000259" key="2">
    <source>
        <dbReference type="Pfam" id="PF24693"/>
    </source>
</evidence>
<evidence type="ECO:0000256" key="1">
    <source>
        <dbReference type="SAM" id="MobiDB-lite"/>
    </source>
</evidence>
<keyword evidence="4" id="KW-1185">Reference proteome</keyword>
<organism evidence="3 4">
    <name type="scientific">Oerskovia jenensis</name>
    <dbReference type="NCBI Taxonomy" id="162169"/>
    <lineage>
        <taxon>Bacteria</taxon>
        <taxon>Bacillati</taxon>
        <taxon>Actinomycetota</taxon>
        <taxon>Actinomycetes</taxon>
        <taxon>Micrococcales</taxon>
        <taxon>Cellulomonadaceae</taxon>
        <taxon>Oerskovia</taxon>
    </lineage>
</organism>
<feature type="domain" description="DUF7660" evidence="2">
    <location>
        <begin position="91"/>
        <end position="163"/>
    </location>
</feature>
<dbReference type="RefSeq" id="WP_205306265.1">
    <property type="nucleotide sequence ID" value="NZ_BAAAVF010000002.1"/>
</dbReference>
<dbReference type="EMBL" id="JAFBBO010000001">
    <property type="protein sequence ID" value="MBM7478124.1"/>
    <property type="molecule type" value="Genomic_DNA"/>
</dbReference>
<accession>A0ABS2LE78</accession>
<dbReference type="Proteomes" id="UP000698059">
    <property type="component" value="Unassembled WGS sequence"/>
</dbReference>
<sequence>MTGHEGLTTITVSARLRDDLHAWASSQGEASLAGVLESLLERAMEDEDRRGVEHAQPSTGDQDRGAGLADARGRGTDAMTWPDPTLDAIRTRQDLARHLIGLAGRLREGDVVAENSSPESLIEAAGRWTGSMDGFFANVMKRPVPKDPDWAMVAAIFRAALVYD</sequence>
<dbReference type="Pfam" id="PF24693">
    <property type="entry name" value="DUF7660"/>
    <property type="match status" value="1"/>
</dbReference>
<reference evidence="3 4" key="1">
    <citation type="submission" date="2021-01" db="EMBL/GenBank/DDBJ databases">
        <title>Sequencing the genomes of 1000 actinobacteria strains.</title>
        <authorList>
            <person name="Klenk H.-P."/>
        </authorList>
    </citation>
    <scope>NUCLEOTIDE SEQUENCE [LARGE SCALE GENOMIC DNA]</scope>
    <source>
        <strain evidence="3 4">DSM 46000</strain>
    </source>
</reference>
<dbReference type="InterPro" id="IPR056077">
    <property type="entry name" value="DUF7660"/>
</dbReference>
<comment type="caution">
    <text evidence="3">The sequence shown here is derived from an EMBL/GenBank/DDBJ whole genome shotgun (WGS) entry which is preliminary data.</text>
</comment>
<gene>
    <name evidence="3" type="ORF">JOD49_001044</name>
</gene>
<proteinExistence type="predicted"/>
<evidence type="ECO:0000313" key="4">
    <source>
        <dbReference type="Proteomes" id="UP000698059"/>
    </source>
</evidence>